<sequence length="272" mass="30266">MEKKTGILNTFIRYGKLLFVFLKMSLMAQLEYRINFAAGVLVETGWLLIKLLYVAVVYRAGIKIGVLTPDHILLFIGVYILLTGVYMLYYPNFTSLTTMIRDGKLDMYLVKPVAAQFLVTMQRLDLSLLVPDAVAGIVMIGIGWHRAGLPVTVGSIAGFLFFLVCGALLTYSLFLLPHLLVFWTTATNGIADLTAAVWDFNNMPQLIYGKWMQRIGTFLLPVFVITNFPGLFLMGELSAPMAVWGVAAPIVFFLIARAVWNQAVKNYTSAST</sequence>
<keyword evidence="1" id="KW-1133">Transmembrane helix</keyword>
<feature type="transmembrane region" description="Helical" evidence="1">
    <location>
        <begin position="72"/>
        <end position="89"/>
    </location>
</feature>
<dbReference type="InterPro" id="IPR010390">
    <property type="entry name" value="ABC-2_transporter-like"/>
</dbReference>
<evidence type="ECO:0000313" key="3">
    <source>
        <dbReference type="Proteomes" id="UP001199355"/>
    </source>
</evidence>
<gene>
    <name evidence="2" type="ORF">LKD45_12480</name>
</gene>
<keyword evidence="3" id="KW-1185">Reference proteome</keyword>
<organism evidence="2 3">
    <name type="scientific">Gallintestinimicrobium propionicum</name>
    <dbReference type="NCBI Taxonomy" id="2981770"/>
    <lineage>
        <taxon>Bacteria</taxon>
        <taxon>Bacillati</taxon>
        <taxon>Bacillota</taxon>
        <taxon>Clostridia</taxon>
        <taxon>Lachnospirales</taxon>
        <taxon>Lachnospiraceae</taxon>
        <taxon>Gallintestinimicrobium</taxon>
    </lineage>
</organism>
<feature type="transmembrane region" description="Helical" evidence="1">
    <location>
        <begin position="218"/>
        <end position="235"/>
    </location>
</feature>
<accession>A0AAE3AVA7</accession>
<keyword evidence="1" id="KW-0472">Membrane</keyword>
<feature type="transmembrane region" description="Helical" evidence="1">
    <location>
        <begin position="151"/>
        <end position="174"/>
    </location>
</feature>
<dbReference type="Proteomes" id="UP001199355">
    <property type="component" value="Unassembled WGS sequence"/>
</dbReference>
<dbReference type="EMBL" id="JAJEQF010000037">
    <property type="protein sequence ID" value="MCC2168493.1"/>
    <property type="molecule type" value="Genomic_DNA"/>
</dbReference>
<feature type="transmembrane region" description="Helical" evidence="1">
    <location>
        <begin position="126"/>
        <end position="144"/>
    </location>
</feature>
<feature type="transmembrane region" description="Helical" evidence="1">
    <location>
        <begin position="241"/>
        <end position="260"/>
    </location>
</feature>
<evidence type="ECO:0000313" key="2">
    <source>
        <dbReference type="EMBL" id="MCC2168493.1"/>
    </source>
</evidence>
<feature type="transmembrane region" description="Helical" evidence="1">
    <location>
        <begin position="36"/>
        <end position="60"/>
    </location>
</feature>
<protein>
    <submittedName>
        <fullName evidence="2">ABC-2 family transporter protein</fullName>
    </submittedName>
</protein>
<name>A0AAE3AVA7_9FIRM</name>
<dbReference type="RefSeq" id="WP_308728722.1">
    <property type="nucleotide sequence ID" value="NZ_JAJEQF010000037.1"/>
</dbReference>
<evidence type="ECO:0000256" key="1">
    <source>
        <dbReference type="SAM" id="Phobius"/>
    </source>
</evidence>
<dbReference type="AlphaFoldDB" id="A0AAE3AVA7"/>
<comment type="caution">
    <text evidence="2">The sequence shown here is derived from an EMBL/GenBank/DDBJ whole genome shotgun (WGS) entry which is preliminary data.</text>
</comment>
<dbReference type="PANTHER" id="PTHR36833">
    <property type="entry name" value="SLR0610 PROTEIN-RELATED"/>
    <property type="match status" value="1"/>
</dbReference>
<dbReference type="Pfam" id="PF06182">
    <property type="entry name" value="ABC2_membrane_6"/>
    <property type="match status" value="1"/>
</dbReference>
<proteinExistence type="predicted"/>
<dbReference type="PANTHER" id="PTHR36833:SF1">
    <property type="entry name" value="INTEGRAL MEMBRANE TRANSPORT PROTEIN"/>
    <property type="match status" value="1"/>
</dbReference>
<keyword evidence="1" id="KW-0812">Transmembrane</keyword>
<reference evidence="2 3" key="1">
    <citation type="submission" date="2021-10" db="EMBL/GenBank/DDBJ databases">
        <title>Anaerobic single-cell dispensing facilitates the cultivation of human gut bacteria.</title>
        <authorList>
            <person name="Afrizal A."/>
        </authorList>
    </citation>
    <scope>NUCLEOTIDE SEQUENCE [LARGE SCALE GENOMIC DNA]</scope>
    <source>
        <strain evidence="2 3">CLA-AA-H244</strain>
    </source>
</reference>